<reference evidence="5 6" key="1">
    <citation type="submission" date="2021-06" db="EMBL/GenBank/DDBJ databases">
        <authorList>
            <person name="Palmer J.M."/>
        </authorList>
    </citation>
    <scope>NUCLEOTIDE SEQUENCE [LARGE SCALE GENOMIC DNA]</scope>
    <source>
        <strain evidence="5 6">XC_2019</strain>
        <tissue evidence="5">Muscle</tissue>
    </source>
</reference>
<keyword evidence="4" id="KW-0808">Transferase</keyword>
<feature type="non-terminal residue" evidence="5">
    <location>
        <position position="1"/>
    </location>
</feature>
<dbReference type="Gene3D" id="3.40.640.10">
    <property type="entry name" value="Type I PLP-dependent aspartate aminotransferase-like (Major domain)"/>
    <property type="match status" value="1"/>
</dbReference>
<dbReference type="Pfam" id="PF00202">
    <property type="entry name" value="Aminotran_3"/>
    <property type="match status" value="1"/>
</dbReference>
<gene>
    <name evidence="5" type="ORF">XENOCAPTIV_003401</name>
</gene>
<evidence type="ECO:0000256" key="1">
    <source>
        <dbReference type="ARBA" id="ARBA00001933"/>
    </source>
</evidence>
<sequence length="132" mass="14689">VEDLIVKWRQKRKPVAGIIIEPIQAEGGDNHASPDFFRSLRNIARKTGGGCTGKFWAHEHWGMDDPADIVSFSKKLLSGGYYQKDELQADKAQYPGLLSRARGQGTFCAIDLCDTATRDRLLLQARDKGAKQ</sequence>
<dbReference type="InterPro" id="IPR015424">
    <property type="entry name" value="PyrdxlP-dep_Trfase"/>
</dbReference>
<evidence type="ECO:0000313" key="6">
    <source>
        <dbReference type="Proteomes" id="UP001434883"/>
    </source>
</evidence>
<evidence type="ECO:0000313" key="5">
    <source>
        <dbReference type="EMBL" id="MEQ2215621.1"/>
    </source>
</evidence>
<comment type="caution">
    <text evidence="5">The sequence shown here is derived from an EMBL/GenBank/DDBJ whole genome shotgun (WGS) entry which is preliminary data.</text>
</comment>
<organism evidence="5 6">
    <name type="scientific">Xenoophorus captivus</name>
    <dbReference type="NCBI Taxonomy" id="1517983"/>
    <lineage>
        <taxon>Eukaryota</taxon>
        <taxon>Metazoa</taxon>
        <taxon>Chordata</taxon>
        <taxon>Craniata</taxon>
        <taxon>Vertebrata</taxon>
        <taxon>Euteleostomi</taxon>
        <taxon>Actinopterygii</taxon>
        <taxon>Neopterygii</taxon>
        <taxon>Teleostei</taxon>
        <taxon>Neoteleostei</taxon>
        <taxon>Acanthomorphata</taxon>
        <taxon>Ovalentaria</taxon>
        <taxon>Atherinomorphae</taxon>
        <taxon>Cyprinodontiformes</taxon>
        <taxon>Goodeidae</taxon>
        <taxon>Xenoophorus</taxon>
    </lineage>
</organism>
<evidence type="ECO:0000256" key="3">
    <source>
        <dbReference type="ARBA" id="ARBA00022576"/>
    </source>
</evidence>
<dbReference type="SUPFAM" id="SSF53383">
    <property type="entry name" value="PLP-dependent transferases"/>
    <property type="match status" value="1"/>
</dbReference>
<comment type="cofactor">
    <cofactor evidence="1">
        <name>pyridoxal 5'-phosphate</name>
        <dbReference type="ChEBI" id="CHEBI:597326"/>
    </cofactor>
</comment>
<keyword evidence="3" id="KW-0032">Aminotransferase</keyword>
<protein>
    <submittedName>
        <fullName evidence="5">Uncharacterized protein</fullName>
    </submittedName>
</protein>
<dbReference type="PANTHER" id="PTHR43206:SF1">
    <property type="entry name" value="4-AMINOBUTYRATE AMINOTRANSFERASE, MITOCHONDRIAL"/>
    <property type="match status" value="1"/>
</dbReference>
<accession>A0ABV0S6A1</accession>
<comment type="similarity">
    <text evidence="2">Belongs to the class-III pyridoxal-phosphate-dependent aminotransferase family.</text>
</comment>
<dbReference type="Proteomes" id="UP001434883">
    <property type="component" value="Unassembled WGS sequence"/>
</dbReference>
<evidence type="ECO:0000256" key="4">
    <source>
        <dbReference type="ARBA" id="ARBA00022679"/>
    </source>
</evidence>
<evidence type="ECO:0000256" key="2">
    <source>
        <dbReference type="ARBA" id="ARBA00008954"/>
    </source>
</evidence>
<dbReference type="EMBL" id="JAHRIN010068568">
    <property type="protein sequence ID" value="MEQ2215621.1"/>
    <property type="molecule type" value="Genomic_DNA"/>
</dbReference>
<proteinExistence type="inferred from homology"/>
<dbReference type="InterPro" id="IPR005814">
    <property type="entry name" value="Aminotrans_3"/>
</dbReference>
<dbReference type="PANTHER" id="PTHR43206">
    <property type="entry name" value="AMINOTRANSFERASE"/>
    <property type="match status" value="1"/>
</dbReference>
<name>A0ABV0S6A1_9TELE</name>
<dbReference type="InterPro" id="IPR015421">
    <property type="entry name" value="PyrdxlP-dep_Trfase_major"/>
</dbReference>
<keyword evidence="6" id="KW-1185">Reference proteome</keyword>